<sequence>MDRLSFAIYRHTVFNAGNSKLGNHYYIYSIVPTPPPNHPFNILVHLNSIRNECGSENRERHCHAVIKHINVPSVITVKNDDILPILQYMESYGYAVTPICALYIQTNTHSSRRPIFDVKRIHN</sequence>
<reference evidence="1" key="1">
    <citation type="journal article" date="2020" name="Nature">
        <title>Giant virus diversity and host interactions through global metagenomics.</title>
        <authorList>
            <person name="Schulz F."/>
            <person name="Roux S."/>
            <person name="Paez-Espino D."/>
            <person name="Jungbluth S."/>
            <person name="Walsh D.A."/>
            <person name="Denef V.J."/>
            <person name="McMahon K.D."/>
            <person name="Konstantinidis K.T."/>
            <person name="Eloe-Fadrosh E.A."/>
            <person name="Kyrpides N.C."/>
            <person name="Woyke T."/>
        </authorList>
    </citation>
    <scope>NUCLEOTIDE SEQUENCE</scope>
    <source>
        <strain evidence="1">GVMAG-M-3300025880-76</strain>
    </source>
</reference>
<accession>A0A6C0JAY4</accession>
<name>A0A6C0JAY4_9ZZZZ</name>
<dbReference type="EMBL" id="MN740364">
    <property type="protein sequence ID" value="QHU02819.1"/>
    <property type="molecule type" value="Genomic_DNA"/>
</dbReference>
<protein>
    <submittedName>
        <fullName evidence="1">Uncharacterized protein</fullName>
    </submittedName>
</protein>
<evidence type="ECO:0000313" key="1">
    <source>
        <dbReference type="EMBL" id="QHU02819.1"/>
    </source>
</evidence>
<proteinExistence type="predicted"/>
<organism evidence="1">
    <name type="scientific">viral metagenome</name>
    <dbReference type="NCBI Taxonomy" id="1070528"/>
    <lineage>
        <taxon>unclassified sequences</taxon>
        <taxon>metagenomes</taxon>
        <taxon>organismal metagenomes</taxon>
    </lineage>
</organism>
<dbReference type="AlphaFoldDB" id="A0A6C0JAY4"/>